<feature type="region of interest" description="Disordered" evidence="2">
    <location>
        <begin position="1460"/>
        <end position="1561"/>
    </location>
</feature>
<feature type="chain" id="PRO_5043004455" evidence="4">
    <location>
        <begin position="25"/>
        <end position="1728"/>
    </location>
</feature>
<dbReference type="Proteomes" id="UP000425411">
    <property type="component" value="Chromosome"/>
</dbReference>
<gene>
    <name evidence="5" type="ORF">FOC49_00470</name>
</gene>
<dbReference type="EMBL" id="CP046314">
    <property type="protein sequence ID" value="QGS08454.1"/>
    <property type="molecule type" value="Genomic_DNA"/>
</dbReference>
<proteinExistence type="predicted"/>
<feature type="transmembrane region" description="Helical" evidence="3">
    <location>
        <begin position="1703"/>
        <end position="1722"/>
    </location>
</feature>
<feature type="signal peptide" evidence="4">
    <location>
        <begin position="1"/>
        <end position="24"/>
    </location>
</feature>
<accession>A0AAP9HCN1</accession>
<reference evidence="5 6" key="1">
    <citation type="submission" date="2019-11" db="EMBL/GenBank/DDBJ databases">
        <title>FDA dAtabase for Regulatory Grade micrObial Sequences (FDA-ARGOS): Supporting development and validation of Infectious Disease Dx tests.</title>
        <authorList>
            <person name="Turner S."/>
            <person name="Byrd R."/>
            <person name="Tallon L."/>
            <person name="Sadzewicz L."/>
            <person name="Vavikolanu K."/>
            <person name="Mehta A."/>
            <person name="Aluvathingal J."/>
            <person name="Nadendla S."/>
            <person name="Myers T."/>
            <person name="Yan Y."/>
            <person name="Sichtig H."/>
        </authorList>
    </citation>
    <scope>NUCLEOTIDE SEQUENCE [LARGE SCALE GENOMIC DNA]</scope>
    <source>
        <strain evidence="5 6">FDAARGOS_741</strain>
    </source>
</reference>
<evidence type="ECO:0000256" key="1">
    <source>
        <dbReference type="SAM" id="Coils"/>
    </source>
</evidence>
<keyword evidence="3" id="KW-0812">Transmembrane</keyword>
<feature type="compositionally biased region" description="Basic and acidic residues" evidence="2">
    <location>
        <begin position="514"/>
        <end position="531"/>
    </location>
</feature>
<dbReference type="Gene3D" id="1.20.1270.90">
    <property type="entry name" value="AF1782-like"/>
    <property type="match status" value="2"/>
</dbReference>
<feature type="region of interest" description="Disordered" evidence="2">
    <location>
        <begin position="1370"/>
        <end position="1389"/>
    </location>
</feature>
<keyword evidence="4" id="KW-0732">Signal</keyword>
<keyword evidence="3" id="KW-1133">Transmembrane helix</keyword>
<feature type="compositionally biased region" description="Basic and acidic residues" evidence="2">
    <location>
        <begin position="1467"/>
        <end position="1554"/>
    </location>
</feature>
<name>A0AAP9HCN1_9BACL</name>
<evidence type="ECO:0000256" key="4">
    <source>
        <dbReference type="SAM" id="SignalP"/>
    </source>
</evidence>
<evidence type="ECO:0000256" key="2">
    <source>
        <dbReference type="SAM" id="MobiDB-lite"/>
    </source>
</evidence>
<protein>
    <submittedName>
        <fullName evidence="5">Peptidase</fullName>
    </submittedName>
</protein>
<organism evidence="5 6">
    <name type="scientific">Gemella morbillorum</name>
    <dbReference type="NCBI Taxonomy" id="29391"/>
    <lineage>
        <taxon>Bacteria</taxon>
        <taxon>Bacillati</taxon>
        <taxon>Bacillota</taxon>
        <taxon>Bacilli</taxon>
        <taxon>Bacillales</taxon>
        <taxon>Gemellaceae</taxon>
        <taxon>Gemella</taxon>
    </lineage>
</organism>
<evidence type="ECO:0000313" key="5">
    <source>
        <dbReference type="EMBL" id="QGS08454.1"/>
    </source>
</evidence>
<feature type="region of interest" description="Disordered" evidence="2">
    <location>
        <begin position="514"/>
        <end position="536"/>
    </location>
</feature>
<feature type="coiled-coil region" evidence="1">
    <location>
        <begin position="740"/>
        <end position="799"/>
    </location>
</feature>
<evidence type="ECO:0000256" key="3">
    <source>
        <dbReference type="SAM" id="Phobius"/>
    </source>
</evidence>
<dbReference type="RefSeq" id="WP_004633470.1">
    <property type="nucleotide sequence ID" value="NZ_CP046314.1"/>
</dbReference>
<sequence>MKTNKLLKSSLSVAFALTVTSVTAAAWPASPTHSIAKADFGDTAASEKTKGELKKLIEEIFNDNNITNRYLGTTFFHKTSNFPYYHVTFENHSVPEDVIDTTPWYNMWGEAAEAKAKLDANSFTEKTARNAINTLNYYTQLYNFDINHELKNDGFYTTTDFKTPTMIQSYSDGQQNFYSKVKDNNDDIKNLFKDNLIGIYKQGQDIELNLVANPNKVTKIISFSVNKVSSIEPKINLGPTPQDQRQIAFSIPGELKAEQLVITNMIYLDQNGTKKETGPFALDINYKNVVSKGNTIPKYREKLNEKIQNWIDRGAKVNEWLLTKENNKDNAADYSQREKISEAITQLKELKRSSDASYDKLYKIATPIHEIEDTATLREVLDTKVAKLLEYFDLYKEDVYTKESIAKYREYIESVPKLKNTKDIKQLVQLIKEFDNATFTYLRFNTDELKRLVSIAESRNKDEYNIVSLEKFTQALNHAKDWINQTESYRPQINETSEHVKNLTNAINGLIKKNGEKGKQVPPKEKSKPTESRPYSVPAKFVERGTTKPFGLYGRDYSQVIKNVSIIDKENGRSEVTLTFEPTTTNYGATDIAPIGTIQYNKLGTISDAEVLETGTTSDNITYPKKIKLLVYSDQKNIALEGISFKDSYSLSNNKWLAPLDLYLDYSAKSETSKEEEKNPLKEALKEKINYLESKEISENYKSIPERLKTGLNQLIPQVKNIINKSVVTKEEFDKYTSLLSEETNKLDKLANLYQALTATKDTYNNFWKENTHYTLESRNLVKSKLDELENTINRLVASDIEGTSEKFTDEYGKEGSAIVYKKIDELTGGLQHLGDYLRIDTTALSNEISKAEKAYATAKDSSAKRTLKQLIDEAKQYVEHSKLTPESPDTDDQVNTDLTDYYTEQFKFAIQDLNNSQPEDNKTSSIRDELAKKVNQVSLVTVGKKEPSAFVTLTNELAKAKEVLNNNEASEDALKDALNKLSSALDTFNASADAKQTPPNTDNPANDNNISKTQLEAYFKKADLSGLSSMNSVLKNAYLITENGKNYIELELQPMLGDKDQPIGVLSKLTTFENNEEKDNVEVLSTATVNITFGNTTQEYSYPSKVRIPINGKPTEIKVNTYASSTVFGNNQHKNPAVLSLTYPKDNSIISADKKQLNALFNATTSKYYDSWNRVFKNNNYDKDMAIINDFGNKINAAQKVLNNNSATKEDITTAFSNLYDVKFQYDLLIELRRSNADTLANFNTDKDSNNYSVESINKVDSYLQEKIDKLEDLVHNNYKSQEISQLFNDIRNYSSMLRYNITDLEATVKSAEEKIKSGKYTKDSKEKVTTAINNANNFIKKAKETRNLEDRRSDLKKELESAVANLVADTNTSPGEQPNKDDNKPSSTDILKAQLLVPLEAAKIIAHDDQLKTDINKEALDKYRSIIANAQKVFDNPKSSAEEIIKAINDLGSGLIEYTNNKSKPNTDKPNTDKPNTDKPNTDKPNTDKPNTDKPNTDKPNTDKPNTDKPNTDKPNTDKPNTDKPNTDKPNTDKPNTDKPNTDKPNTDKPNTDKPVVTKQFFEDKKIGVQVELIGNSPATKLEAKEINDNQLAQNILTKLNLPNSNVRILELKLLDKDNNTVNSNAKRKVSITLKEGEKDVAVYHVKEDGSLELIKSQINGNILTFEIDHFSKFALVSKNKDSNQISTNRKLLSNTGSQTVNSQLFGALILVLGGVLYLANKKRRN</sequence>
<keyword evidence="1" id="KW-0175">Coiled coil</keyword>
<keyword evidence="3" id="KW-0472">Membrane</keyword>
<evidence type="ECO:0000313" key="6">
    <source>
        <dbReference type="Proteomes" id="UP000425411"/>
    </source>
</evidence>
<keyword evidence="6" id="KW-1185">Reference proteome</keyword>